<comment type="subcellular location">
    <subcellularLocation>
        <location evidence="7">Cytoplasm</location>
    </subcellularLocation>
</comment>
<feature type="binding site" evidence="7">
    <location>
        <position position="336"/>
    </location>
    <ligand>
        <name>3-phosphoshikimate</name>
        <dbReference type="ChEBI" id="CHEBI:145989"/>
    </ligand>
</feature>
<comment type="pathway">
    <text evidence="1 7">Metabolic intermediate biosynthesis; chorismate biosynthesis; chorismate from D-erythrose 4-phosphate and phosphoenolpyruvate: step 6/7.</text>
</comment>
<dbReference type="Proteomes" id="UP001501310">
    <property type="component" value="Unassembled WGS sequence"/>
</dbReference>
<feature type="binding site" evidence="7">
    <location>
        <position position="340"/>
    </location>
    <ligand>
        <name>phosphoenolpyruvate</name>
        <dbReference type="ChEBI" id="CHEBI:58702"/>
    </ligand>
</feature>
<feature type="binding site" evidence="7">
    <location>
        <position position="91"/>
    </location>
    <ligand>
        <name>phosphoenolpyruvate</name>
        <dbReference type="ChEBI" id="CHEBI:58702"/>
    </ligand>
</feature>
<protein>
    <recommendedName>
        <fullName evidence="7">3-phosphoshikimate 1-carboxyvinyltransferase</fullName>
        <ecNumber evidence="7">2.5.1.19</ecNumber>
    </recommendedName>
    <alternativeName>
        <fullName evidence="7">5-enolpyruvylshikimate-3-phosphate synthase</fullName>
        <shortName evidence="7">EPSP synthase</shortName>
        <shortName evidence="7">EPSPS</shortName>
    </alternativeName>
</protein>
<dbReference type="PROSITE" id="PS00104">
    <property type="entry name" value="EPSP_SYNTHASE_1"/>
    <property type="match status" value="1"/>
</dbReference>
<reference evidence="10" key="1">
    <citation type="journal article" date="2019" name="Int. J. Syst. Evol. Microbiol.">
        <title>The Global Catalogue of Microorganisms (GCM) 10K type strain sequencing project: providing services to taxonomists for standard genome sequencing and annotation.</title>
        <authorList>
            <consortium name="The Broad Institute Genomics Platform"/>
            <consortium name="The Broad Institute Genome Sequencing Center for Infectious Disease"/>
            <person name="Wu L."/>
            <person name="Ma J."/>
        </authorList>
    </citation>
    <scope>NUCLEOTIDE SEQUENCE [LARGE SCALE GENOMIC DNA]</scope>
    <source>
        <strain evidence="10">JCM 16603</strain>
    </source>
</reference>
<feature type="domain" description="Enolpyruvate transferase" evidence="8">
    <location>
        <begin position="9"/>
        <end position="417"/>
    </location>
</feature>
<feature type="binding site" evidence="7">
    <location>
        <position position="21"/>
    </location>
    <ligand>
        <name>3-phosphoshikimate</name>
        <dbReference type="ChEBI" id="CHEBI:145989"/>
    </ligand>
</feature>
<feature type="active site" description="Proton acceptor" evidence="7">
    <location>
        <position position="309"/>
    </location>
</feature>
<evidence type="ECO:0000256" key="4">
    <source>
        <dbReference type="ARBA" id="ARBA00022679"/>
    </source>
</evidence>
<keyword evidence="5 7" id="KW-0057">Aromatic amino acid biosynthesis</keyword>
<dbReference type="Pfam" id="PF00275">
    <property type="entry name" value="EPSP_synthase"/>
    <property type="match status" value="1"/>
</dbReference>
<evidence type="ECO:0000313" key="9">
    <source>
        <dbReference type="EMBL" id="GAA4000073.1"/>
    </source>
</evidence>
<feature type="binding site" evidence="7">
    <location>
        <position position="22"/>
    </location>
    <ligand>
        <name>3-phosphoshikimate</name>
        <dbReference type="ChEBI" id="CHEBI:145989"/>
    </ligand>
</feature>
<keyword evidence="3 7" id="KW-0028">Amino-acid biosynthesis</keyword>
<feature type="binding site" evidence="7">
    <location>
        <position position="309"/>
    </location>
    <ligand>
        <name>3-phosphoshikimate</name>
        <dbReference type="ChEBI" id="CHEBI:145989"/>
    </ligand>
</feature>
<comment type="catalytic activity">
    <reaction evidence="6">
        <text>3-phosphoshikimate + phosphoenolpyruvate = 5-O-(1-carboxyvinyl)-3-phosphoshikimate + phosphate</text>
        <dbReference type="Rhea" id="RHEA:21256"/>
        <dbReference type="ChEBI" id="CHEBI:43474"/>
        <dbReference type="ChEBI" id="CHEBI:57701"/>
        <dbReference type="ChEBI" id="CHEBI:58702"/>
        <dbReference type="ChEBI" id="CHEBI:145989"/>
        <dbReference type="EC" id="2.5.1.19"/>
    </reaction>
    <physiologicalReaction direction="left-to-right" evidence="6">
        <dbReference type="Rhea" id="RHEA:21257"/>
    </physiologicalReaction>
</comment>
<comment type="similarity">
    <text evidence="2 7">Belongs to the EPSP synthase family.</text>
</comment>
<dbReference type="InterPro" id="IPR036968">
    <property type="entry name" value="Enolpyruvate_Tfrase_sf"/>
</dbReference>
<dbReference type="EC" id="2.5.1.19" evidence="7"/>
<dbReference type="PIRSF" id="PIRSF000505">
    <property type="entry name" value="EPSPS"/>
    <property type="match status" value="1"/>
</dbReference>
<dbReference type="CDD" id="cd01556">
    <property type="entry name" value="EPSP_synthase"/>
    <property type="match status" value="1"/>
</dbReference>
<dbReference type="NCBIfam" id="TIGR01356">
    <property type="entry name" value="aroA"/>
    <property type="match status" value="1"/>
</dbReference>
<evidence type="ECO:0000256" key="3">
    <source>
        <dbReference type="ARBA" id="ARBA00022605"/>
    </source>
</evidence>
<keyword evidence="10" id="KW-1185">Reference proteome</keyword>
<feature type="binding site" evidence="7">
    <location>
        <position position="163"/>
    </location>
    <ligand>
        <name>3-phosphoshikimate</name>
        <dbReference type="ChEBI" id="CHEBI:145989"/>
    </ligand>
</feature>
<evidence type="ECO:0000256" key="5">
    <source>
        <dbReference type="ARBA" id="ARBA00023141"/>
    </source>
</evidence>
<feature type="binding site" evidence="7">
    <location>
        <position position="119"/>
    </location>
    <ligand>
        <name>phosphoenolpyruvate</name>
        <dbReference type="ChEBI" id="CHEBI:58702"/>
    </ligand>
</feature>
<evidence type="ECO:0000313" key="10">
    <source>
        <dbReference type="Proteomes" id="UP001501310"/>
    </source>
</evidence>
<feature type="binding site" evidence="7">
    <location>
        <position position="163"/>
    </location>
    <ligand>
        <name>phosphoenolpyruvate</name>
        <dbReference type="ChEBI" id="CHEBI:58702"/>
    </ligand>
</feature>
<feature type="binding site" evidence="7">
    <location>
        <position position="21"/>
    </location>
    <ligand>
        <name>phosphoenolpyruvate</name>
        <dbReference type="ChEBI" id="CHEBI:58702"/>
    </ligand>
</feature>
<sequence length="430" mass="44917">MKLRSLATGPLTGAFPVPGDKSLSHRALIFGALAEGETVVAGLLESEDVLATAEALRAFGVRVERFGPGRWRVLGGRWRSPDAPIDCGNSGTAVRLLMGAAAGQGVRATFTGDASLSKRPMRRVKAPLEAMGVRFEGGDTLPMTVEGPVTRGIAHVNVPASAQVKSAVLLAGLGSDQPVEVAEPVPSRDHSEIMLAEFGVAFQRDGTVTRLGAGRRLSGRLVEVAGDPSSAAFALGAAAIVPGSEVTVKDVLLNPHRSGFVMALQRMGADLAMANIRERGGETIGDVRVRFGPLFGAEFTAEEIPSMVDEIPMLAVVAAGARGETRIEGLDELRHKESDRLALMAEGLSACGVEARADGDALVIQGGPIRGGASVRTEGDHRIAMSHLVLGLAAEQPVTVDEAEMIATSFPTFRDAMKALGARIEEVAEQ</sequence>
<evidence type="ECO:0000256" key="1">
    <source>
        <dbReference type="ARBA" id="ARBA00004811"/>
    </source>
</evidence>
<dbReference type="InterPro" id="IPR001986">
    <property type="entry name" value="Enolpyruvate_Tfrase_dom"/>
</dbReference>
<dbReference type="Gene3D" id="3.65.10.10">
    <property type="entry name" value="Enolpyruvate transferase domain"/>
    <property type="match status" value="2"/>
</dbReference>
<name>A0ABP7RNH6_9SPHN</name>
<keyword evidence="7" id="KW-0963">Cytoplasm</keyword>
<comment type="caution">
    <text evidence="9">The sequence shown here is derived from an EMBL/GenBank/DDBJ whole genome shotgun (WGS) entry which is preliminary data.</text>
</comment>
<proteinExistence type="inferred from homology"/>
<feature type="binding site" evidence="7">
    <location>
        <position position="161"/>
    </location>
    <ligand>
        <name>3-phosphoshikimate</name>
        <dbReference type="ChEBI" id="CHEBI:145989"/>
    </ligand>
</feature>
<gene>
    <name evidence="7 9" type="primary">aroA</name>
    <name evidence="9" type="ORF">GCM10022211_07880</name>
</gene>
<dbReference type="InterPro" id="IPR023193">
    <property type="entry name" value="EPSP_synthase_CS"/>
</dbReference>
<comment type="function">
    <text evidence="7">Catalyzes the transfer of the enolpyruvyl moiety of phosphoenolpyruvate (PEP) to the 5-hydroxyl of shikimate-3-phosphate (S3P) to produce enolpyruvyl shikimate-3-phosphate and inorganic phosphate.</text>
</comment>
<evidence type="ECO:0000256" key="2">
    <source>
        <dbReference type="ARBA" id="ARBA00009948"/>
    </source>
</evidence>
<evidence type="ECO:0000259" key="8">
    <source>
        <dbReference type="Pfam" id="PF00275"/>
    </source>
</evidence>
<evidence type="ECO:0000256" key="6">
    <source>
        <dbReference type="ARBA" id="ARBA00044633"/>
    </source>
</evidence>
<evidence type="ECO:0000256" key="7">
    <source>
        <dbReference type="HAMAP-Rule" id="MF_00210"/>
    </source>
</evidence>
<dbReference type="PANTHER" id="PTHR21090">
    <property type="entry name" value="AROM/DEHYDROQUINATE SYNTHASE"/>
    <property type="match status" value="1"/>
</dbReference>
<dbReference type="EMBL" id="BAAAZD010000001">
    <property type="protein sequence ID" value="GAA4000073.1"/>
    <property type="molecule type" value="Genomic_DNA"/>
</dbReference>
<dbReference type="PANTHER" id="PTHR21090:SF5">
    <property type="entry name" value="PENTAFUNCTIONAL AROM POLYPEPTIDE"/>
    <property type="match status" value="1"/>
</dbReference>
<dbReference type="SUPFAM" id="SSF55205">
    <property type="entry name" value="EPT/RTPC-like"/>
    <property type="match status" value="1"/>
</dbReference>
<dbReference type="RefSeq" id="WP_344708858.1">
    <property type="nucleotide sequence ID" value="NZ_BAAAZD010000001.1"/>
</dbReference>
<comment type="subunit">
    <text evidence="7">Monomer.</text>
</comment>
<feature type="binding site" evidence="7">
    <location>
        <position position="26"/>
    </location>
    <ligand>
        <name>3-phosphoshikimate</name>
        <dbReference type="ChEBI" id="CHEBI:145989"/>
    </ligand>
</feature>
<feature type="binding site" evidence="7">
    <location>
        <position position="382"/>
    </location>
    <ligand>
        <name>phosphoenolpyruvate</name>
        <dbReference type="ChEBI" id="CHEBI:58702"/>
    </ligand>
</feature>
<dbReference type="InterPro" id="IPR013792">
    <property type="entry name" value="RNA3'P_cycl/enolpyr_Trfase_a/b"/>
</dbReference>
<keyword evidence="4 7" id="KW-0808">Transferase</keyword>
<dbReference type="HAMAP" id="MF_00210">
    <property type="entry name" value="EPSP_synth"/>
    <property type="match status" value="1"/>
</dbReference>
<dbReference type="InterPro" id="IPR006264">
    <property type="entry name" value="EPSP_synthase"/>
</dbReference>
<dbReference type="PROSITE" id="PS00885">
    <property type="entry name" value="EPSP_SYNTHASE_2"/>
    <property type="match status" value="1"/>
</dbReference>
<comment type="caution">
    <text evidence="7">Lacks conserved residue(s) required for the propagation of feature annotation.</text>
</comment>
<organism evidence="9 10">
    <name type="scientific">Sphingomonas humi</name>
    <dbReference type="NCBI Taxonomy" id="335630"/>
    <lineage>
        <taxon>Bacteria</taxon>
        <taxon>Pseudomonadati</taxon>
        <taxon>Pseudomonadota</taxon>
        <taxon>Alphaproteobacteria</taxon>
        <taxon>Sphingomonadales</taxon>
        <taxon>Sphingomonadaceae</taxon>
        <taxon>Sphingomonas</taxon>
    </lineage>
</organism>
<accession>A0ABP7RNH6</accession>